<dbReference type="SUPFAM" id="SSF51735">
    <property type="entry name" value="NAD(P)-binding Rossmann-fold domains"/>
    <property type="match status" value="1"/>
</dbReference>
<dbReference type="InterPro" id="IPR036291">
    <property type="entry name" value="NAD(P)-bd_dom_sf"/>
</dbReference>
<dbReference type="PROSITE" id="PS00061">
    <property type="entry name" value="ADH_SHORT"/>
    <property type="match status" value="1"/>
</dbReference>
<dbReference type="InterPro" id="IPR003560">
    <property type="entry name" value="DHB_DH"/>
</dbReference>
<evidence type="ECO:0000313" key="4">
    <source>
        <dbReference type="Proteomes" id="UP001562065"/>
    </source>
</evidence>
<keyword evidence="4" id="KW-1185">Reference proteome</keyword>
<dbReference type="PRINTS" id="PR01397">
    <property type="entry name" value="DHBDHDRGNASE"/>
</dbReference>
<dbReference type="EMBL" id="JBGCUO010000001">
    <property type="protein sequence ID" value="MEY1661350.1"/>
    <property type="molecule type" value="Genomic_DNA"/>
</dbReference>
<dbReference type="Pfam" id="PF13561">
    <property type="entry name" value="adh_short_C2"/>
    <property type="match status" value="1"/>
</dbReference>
<dbReference type="PANTHER" id="PTHR43639">
    <property type="entry name" value="OXIDOREDUCTASE, SHORT-CHAIN DEHYDROGENASE/REDUCTASE FAMILY (AFU_ORTHOLOGUE AFUA_5G02870)"/>
    <property type="match status" value="1"/>
</dbReference>
<dbReference type="PRINTS" id="PR00080">
    <property type="entry name" value="SDRFAMILY"/>
</dbReference>
<name>A0ABV4AI95_9GAMM</name>
<organism evidence="3 4">
    <name type="scientific">Isoalcanivorax beigongshangi</name>
    <dbReference type="NCBI Taxonomy" id="3238810"/>
    <lineage>
        <taxon>Bacteria</taxon>
        <taxon>Pseudomonadati</taxon>
        <taxon>Pseudomonadota</taxon>
        <taxon>Gammaproteobacteria</taxon>
        <taxon>Oceanospirillales</taxon>
        <taxon>Alcanivoracaceae</taxon>
        <taxon>Isoalcanivorax</taxon>
    </lineage>
</organism>
<protein>
    <submittedName>
        <fullName evidence="3">2,3-dihydro-2,3-dihydroxybenzoate dehydrogenase</fullName>
        <ecNumber evidence="3">1.3.1.28</ecNumber>
    </submittedName>
</protein>
<evidence type="ECO:0000256" key="1">
    <source>
        <dbReference type="ARBA" id="ARBA00006484"/>
    </source>
</evidence>
<reference evidence="3 4" key="1">
    <citation type="submission" date="2024-07" db="EMBL/GenBank/DDBJ databases">
        <authorList>
            <person name="Ren Q."/>
        </authorList>
    </citation>
    <scope>NUCLEOTIDE SEQUENCE [LARGE SCALE GENOMIC DNA]</scope>
    <source>
        <strain evidence="3 4">REN37</strain>
    </source>
</reference>
<keyword evidence="2 3" id="KW-0560">Oxidoreductase</keyword>
<comment type="caution">
    <text evidence="3">The sequence shown here is derived from an EMBL/GenBank/DDBJ whole genome shotgun (WGS) entry which is preliminary data.</text>
</comment>
<sequence>MSGRFAGQRALVAGAAGGIGRRVAERLQAEGADVIGLDQQRIEVDFPLRQVDLTDAAAVQTLCAELRQQQPSLDVLINAAGSLQQGRSDDISAQQWQHCLAVNASAPFYLMQQWTPVFRQQRRGVIVNLASNAAHVPRLGMAAYCAAKAALAHLSRCVALELAPFGVRCNLVSPGSTRTLMLAPLLAGDDGEARLIAGLPEQFKLGIPLGRIAEPDDIAEVVLFLASPAARHLTLQDIVVDGGATLGA</sequence>
<gene>
    <name evidence="3" type="primary">dhbA</name>
    <name evidence="3" type="ORF">AB5I84_04220</name>
</gene>
<dbReference type="EC" id="1.3.1.28" evidence="3"/>
<dbReference type="PANTHER" id="PTHR43639:SF1">
    <property type="entry name" value="SHORT-CHAIN DEHYDROGENASE_REDUCTASE FAMILY PROTEIN"/>
    <property type="match status" value="1"/>
</dbReference>
<comment type="similarity">
    <text evidence="1">Belongs to the short-chain dehydrogenases/reductases (SDR) family.</text>
</comment>
<proteinExistence type="inferred from homology"/>
<dbReference type="GO" id="GO:0008667">
    <property type="term" value="F:2,3-dihydro-2,3-dihydroxybenzoate dehydrogenase activity"/>
    <property type="evidence" value="ECO:0007669"/>
    <property type="project" value="UniProtKB-EC"/>
</dbReference>
<dbReference type="Proteomes" id="UP001562065">
    <property type="component" value="Unassembled WGS sequence"/>
</dbReference>
<dbReference type="InterPro" id="IPR020904">
    <property type="entry name" value="Sc_DH/Rdtase_CS"/>
</dbReference>
<evidence type="ECO:0000256" key="2">
    <source>
        <dbReference type="ARBA" id="ARBA00023002"/>
    </source>
</evidence>
<dbReference type="Gene3D" id="3.40.50.720">
    <property type="entry name" value="NAD(P)-binding Rossmann-like Domain"/>
    <property type="match status" value="1"/>
</dbReference>
<accession>A0ABV4AI95</accession>
<evidence type="ECO:0000313" key="3">
    <source>
        <dbReference type="EMBL" id="MEY1661350.1"/>
    </source>
</evidence>
<dbReference type="RefSeq" id="WP_369454608.1">
    <property type="nucleotide sequence ID" value="NZ_JBGCUO010000001.1"/>
</dbReference>
<dbReference type="NCBIfam" id="NF006074">
    <property type="entry name" value="PRK08220.1"/>
    <property type="match status" value="1"/>
</dbReference>
<dbReference type="InterPro" id="IPR002347">
    <property type="entry name" value="SDR_fam"/>
</dbReference>